<feature type="domain" description="Glycosyltransferase subfamily 4-like N-terminal" evidence="2">
    <location>
        <begin position="3"/>
        <end position="129"/>
    </location>
</feature>
<sequence length="347" mass="39942">MVICFLANASLSHTKKWAQQMAKIGHEVHVISHRDAVIDGANVHYLNYSLKNYFKMRKKVHSLIRKINPDILHAHQANTCGLYAATMKGYDFILSTWGSDILIGPEKSFILRMITKYVIKKASYITSDSYYMSEKIIELGGDRNKVFTFPMGVEDELLNYIHEFRNNNLNFISNRRLEKLYNIDVIIDGFYSALSKNKDINLTIAADGSEMEKLKDKVKEYGIEDKVKFTGRYRPEDIGKLLYTNDVFISIPSSDSTSVSLLEAMCCGLFPIVSNLPANKEWVKDRENGYIVKEINSKEVEESILWCCSNKEKIKKASIVNRKIIEDKALWSNNIKMVEELYEKMIK</sequence>
<reference evidence="4" key="1">
    <citation type="submission" date="2017-02" db="EMBL/GenBank/DDBJ databases">
        <authorList>
            <person name="Varghese N."/>
            <person name="Submissions S."/>
        </authorList>
    </citation>
    <scope>NUCLEOTIDE SEQUENCE [LARGE SCALE GENOMIC DNA]</scope>
    <source>
        <strain evidence="4">USBA 833</strain>
    </source>
</reference>
<dbReference type="STRING" id="1147123.SAMN05443428_12119"/>
<keyword evidence="4" id="KW-1185">Reference proteome</keyword>
<name>A0A1T4Y3X7_9CLOT</name>
<dbReference type="CDD" id="cd03801">
    <property type="entry name" value="GT4_PimA-like"/>
    <property type="match status" value="1"/>
</dbReference>
<proteinExistence type="predicted"/>
<evidence type="ECO:0000259" key="1">
    <source>
        <dbReference type="Pfam" id="PF00534"/>
    </source>
</evidence>
<accession>A0A1T4Y3X7</accession>
<evidence type="ECO:0000259" key="2">
    <source>
        <dbReference type="Pfam" id="PF13477"/>
    </source>
</evidence>
<dbReference type="SUPFAM" id="SSF53756">
    <property type="entry name" value="UDP-Glycosyltransferase/glycogen phosphorylase"/>
    <property type="match status" value="1"/>
</dbReference>
<dbReference type="Gene3D" id="3.40.50.2000">
    <property type="entry name" value="Glycogen Phosphorylase B"/>
    <property type="match status" value="2"/>
</dbReference>
<dbReference type="AlphaFoldDB" id="A0A1T4Y3X7"/>
<evidence type="ECO:0000313" key="3">
    <source>
        <dbReference type="EMBL" id="SKA96450.1"/>
    </source>
</evidence>
<gene>
    <name evidence="3" type="ORF">SAMN05443428_12119</name>
</gene>
<protein>
    <submittedName>
        <fullName evidence="3">Glycosyltransferase involved in cell wall bisynthesis</fullName>
    </submittedName>
</protein>
<dbReference type="PANTHER" id="PTHR12526">
    <property type="entry name" value="GLYCOSYLTRANSFERASE"/>
    <property type="match status" value="1"/>
</dbReference>
<evidence type="ECO:0000313" key="4">
    <source>
        <dbReference type="Proteomes" id="UP000190105"/>
    </source>
</evidence>
<dbReference type="EMBL" id="FUYH01000021">
    <property type="protein sequence ID" value="SKA96450.1"/>
    <property type="molecule type" value="Genomic_DNA"/>
</dbReference>
<dbReference type="InterPro" id="IPR001296">
    <property type="entry name" value="Glyco_trans_1"/>
</dbReference>
<dbReference type="Pfam" id="PF13477">
    <property type="entry name" value="Glyco_trans_4_2"/>
    <property type="match status" value="1"/>
</dbReference>
<keyword evidence="3" id="KW-0808">Transferase</keyword>
<dbReference type="InterPro" id="IPR028098">
    <property type="entry name" value="Glyco_trans_4-like_N"/>
</dbReference>
<organism evidence="3 4">
    <name type="scientific">Caloramator quimbayensis</name>
    <dbReference type="NCBI Taxonomy" id="1147123"/>
    <lineage>
        <taxon>Bacteria</taxon>
        <taxon>Bacillati</taxon>
        <taxon>Bacillota</taxon>
        <taxon>Clostridia</taxon>
        <taxon>Eubacteriales</taxon>
        <taxon>Clostridiaceae</taxon>
        <taxon>Caloramator</taxon>
    </lineage>
</organism>
<dbReference type="Pfam" id="PF00534">
    <property type="entry name" value="Glycos_transf_1"/>
    <property type="match status" value="1"/>
</dbReference>
<dbReference type="GO" id="GO:0016757">
    <property type="term" value="F:glycosyltransferase activity"/>
    <property type="evidence" value="ECO:0007669"/>
    <property type="project" value="InterPro"/>
</dbReference>
<dbReference type="RefSeq" id="WP_179122291.1">
    <property type="nucleotide sequence ID" value="NZ_FUYH01000021.1"/>
</dbReference>
<feature type="domain" description="Glycosyl transferase family 1" evidence="1">
    <location>
        <begin position="164"/>
        <end position="317"/>
    </location>
</feature>
<dbReference type="Proteomes" id="UP000190105">
    <property type="component" value="Unassembled WGS sequence"/>
</dbReference>